<proteinExistence type="predicted"/>
<dbReference type="PANTHER" id="PTHR19384:SF128">
    <property type="entry name" value="NADPH OXIDOREDUCTASE A"/>
    <property type="match status" value="1"/>
</dbReference>
<evidence type="ECO:0000259" key="4">
    <source>
        <dbReference type="PROSITE" id="PS50902"/>
    </source>
</evidence>
<comment type="cofactor">
    <cofactor evidence="1">
        <name>FMN</name>
        <dbReference type="ChEBI" id="CHEBI:58210"/>
    </cofactor>
</comment>
<dbReference type="InterPro" id="IPR008254">
    <property type="entry name" value="Flavodoxin/NO_synth"/>
</dbReference>
<protein>
    <submittedName>
        <fullName evidence="5">Flavodoxin domain-containing protein</fullName>
    </submittedName>
</protein>
<dbReference type="RefSeq" id="WP_317833872.1">
    <property type="nucleotide sequence ID" value="NZ_CP136920.1"/>
</dbReference>
<evidence type="ECO:0000256" key="3">
    <source>
        <dbReference type="ARBA" id="ARBA00022643"/>
    </source>
</evidence>
<dbReference type="PROSITE" id="PS50902">
    <property type="entry name" value="FLAVODOXIN_LIKE"/>
    <property type="match status" value="1"/>
</dbReference>
<dbReference type="GO" id="GO:0050660">
    <property type="term" value="F:flavin adenine dinucleotide binding"/>
    <property type="evidence" value="ECO:0007669"/>
    <property type="project" value="TreeGrafter"/>
</dbReference>
<dbReference type="Proteomes" id="UP001304300">
    <property type="component" value="Chromosome"/>
</dbReference>
<keyword evidence="3" id="KW-0288">FMN</keyword>
<dbReference type="InterPro" id="IPR029039">
    <property type="entry name" value="Flavoprotein-like_sf"/>
</dbReference>
<dbReference type="GO" id="GO:0005829">
    <property type="term" value="C:cytosol"/>
    <property type="evidence" value="ECO:0007669"/>
    <property type="project" value="TreeGrafter"/>
</dbReference>
<keyword evidence="2" id="KW-0285">Flavoprotein</keyword>
<gene>
    <name evidence="5" type="ORF">RZN69_22440</name>
</gene>
<dbReference type="InterPro" id="IPR001094">
    <property type="entry name" value="Flavdoxin-like"/>
</dbReference>
<dbReference type="AlphaFoldDB" id="A0AAQ3QVA9"/>
<evidence type="ECO:0000313" key="5">
    <source>
        <dbReference type="EMBL" id="WOO41388.1"/>
    </source>
</evidence>
<dbReference type="PANTHER" id="PTHR19384">
    <property type="entry name" value="NITRIC OXIDE SYNTHASE-RELATED"/>
    <property type="match status" value="1"/>
</dbReference>
<keyword evidence="6" id="KW-1185">Reference proteome</keyword>
<organism evidence="5 6">
    <name type="scientific">Rubellicoccus peritrichatus</name>
    <dbReference type="NCBI Taxonomy" id="3080537"/>
    <lineage>
        <taxon>Bacteria</taxon>
        <taxon>Pseudomonadati</taxon>
        <taxon>Verrucomicrobiota</taxon>
        <taxon>Opitutia</taxon>
        <taxon>Puniceicoccales</taxon>
        <taxon>Cerasicoccaceae</taxon>
        <taxon>Rubellicoccus</taxon>
    </lineage>
</organism>
<name>A0AAQ3QVA9_9BACT</name>
<accession>A0AAQ3QVA9</accession>
<dbReference type="SUPFAM" id="SSF52218">
    <property type="entry name" value="Flavoproteins"/>
    <property type="match status" value="1"/>
</dbReference>
<dbReference type="GO" id="GO:0010181">
    <property type="term" value="F:FMN binding"/>
    <property type="evidence" value="ECO:0007669"/>
    <property type="project" value="InterPro"/>
</dbReference>
<dbReference type="GO" id="GO:0016491">
    <property type="term" value="F:oxidoreductase activity"/>
    <property type="evidence" value="ECO:0007669"/>
    <property type="project" value="TreeGrafter"/>
</dbReference>
<dbReference type="Pfam" id="PF00258">
    <property type="entry name" value="Flavodoxin_1"/>
    <property type="match status" value="1"/>
</dbReference>
<evidence type="ECO:0000313" key="6">
    <source>
        <dbReference type="Proteomes" id="UP001304300"/>
    </source>
</evidence>
<dbReference type="Gene3D" id="3.40.50.360">
    <property type="match status" value="1"/>
</dbReference>
<dbReference type="PRINTS" id="PR00369">
    <property type="entry name" value="FLAVODOXIN"/>
</dbReference>
<reference evidence="5 6" key="1">
    <citation type="submission" date="2023-10" db="EMBL/GenBank/DDBJ databases">
        <title>Rubellicoccus peritrichatus gen. nov., sp. nov., isolated from an algae of coral reef tank.</title>
        <authorList>
            <person name="Luo J."/>
        </authorList>
    </citation>
    <scope>NUCLEOTIDE SEQUENCE [LARGE SCALE GENOMIC DNA]</scope>
    <source>
        <strain evidence="5 6">CR14</strain>
    </source>
</reference>
<sequence length="150" mass="16856">MHIIFGTMTGNAEDLADRFAKRCEQENLPYSLTSADNWPMEKFQSAKRAVLIFSTWGEGEPPDDAIDFCESVYDQKAEVAHLEYAVVGLGDTSYDDFCGCARRLDESLKAAGATPFSERLELDIDFDDDFDAWTDKFFSSQKVLSQSHQG</sequence>
<feature type="domain" description="Flavodoxin-like" evidence="4">
    <location>
        <begin position="1"/>
        <end position="138"/>
    </location>
</feature>
<evidence type="ECO:0000256" key="2">
    <source>
        <dbReference type="ARBA" id="ARBA00022630"/>
    </source>
</evidence>
<evidence type="ECO:0000256" key="1">
    <source>
        <dbReference type="ARBA" id="ARBA00001917"/>
    </source>
</evidence>
<dbReference type="EMBL" id="CP136920">
    <property type="protein sequence ID" value="WOO41388.1"/>
    <property type="molecule type" value="Genomic_DNA"/>
</dbReference>